<organism evidence="1 2">
    <name type="scientific">Aphis glycines</name>
    <name type="common">Soybean aphid</name>
    <dbReference type="NCBI Taxonomy" id="307491"/>
    <lineage>
        <taxon>Eukaryota</taxon>
        <taxon>Metazoa</taxon>
        <taxon>Ecdysozoa</taxon>
        <taxon>Arthropoda</taxon>
        <taxon>Hexapoda</taxon>
        <taxon>Insecta</taxon>
        <taxon>Pterygota</taxon>
        <taxon>Neoptera</taxon>
        <taxon>Paraneoptera</taxon>
        <taxon>Hemiptera</taxon>
        <taxon>Sternorrhyncha</taxon>
        <taxon>Aphidomorpha</taxon>
        <taxon>Aphidoidea</taxon>
        <taxon>Aphididae</taxon>
        <taxon>Aphidini</taxon>
        <taxon>Aphis</taxon>
        <taxon>Aphis</taxon>
    </lineage>
</organism>
<accession>A0A6G0T370</accession>
<name>A0A6G0T370_APHGL</name>
<evidence type="ECO:0000313" key="1">
    <source>
        <dbReference type="EMBL" id="KAE9525019.1"/>
    </source>
</evidence>
<keyword evidence="2" id="KW-1185">Reference proteome</keyword>
<proteinExistence type="predicted"/>
<reference evidence="1 2" key="1">
    <citation type="submission" date="2019-08" db="EMBL/GenBank/DDBJ databases">
        <title>The genome of the soybean aphid Biotype 1, its phylome, world population structure and adaptation to the North American continent.</title>
        <authorList>
            <person name="Giordano R."/>
            <person name="Donthu R.K."/>
            <person name="Hernandez A.G."/>
            <person name="Wright C.L."/>
            <person name="Zimin A.V."/>
        </authorList>
    </citation>
    <scope>NUCLEOTIDE SEQUENCE [LARGE SCALE GENOMIC DNA]</scope>
    <source>
        <tissue evidence="1">Whole aphids</tissue>
    </source>
</reference>
<dbReference type="EMBL" id="VYZN01000065">
    <property type="protein sequence ID" value="KAE9525019.1"/>
    <property type="molecule type" value="Genomic_DNA"/>
</dbReference>
<gene>
    <name evidence="1" type="ORF">AGLY_015069</name>
</gene>
<dbReference type="AlphaFoldDB" id="A0A6G0T370"/>
<protein>
    <submittedName>
        <fullName evidence="1">Uncharacterized protein</fullName>
    </submittedName>
</protein>
<dbReference type="Proteomes" id="UP000475862">
    <property type="component" value="Unassembled WGS sequence"/>
</dbReference>
<sequence length="220" mass="25022">MTNFTRIRLVSDGCAVQNKNSSIVAMVHAWLLSDKAPQHIEEVEVDFSITGHSFLPADRVFGIIEKKLLKFETIAKPETVKDFRLVACTAFKNTTSWPFQISQVIRIFIKRQKTTGNVIVLGEGSYRMDIGVYKSLIQLKKKKEFPGILFNADIVKKTNILPIAKFNDVHKLLEAHFGPECKSNSELKFYTKLRLGNPEEQSDEPDPYCEEVLEDVTETV</sequence>
<evidence type="ECO:0000313" key="2">
    <source>
        <dbReference type="Proteomes" id="UP000475862"/>
    </source>
</evidence>
<comment type="caution">
    <text evidence="1">The sequence shown here is derived from an EMBL/GenBank/DDBJ whole genome shotgun (WGS) entry which is preliminary data.</text>
</comment>
<dbReference type="OrthoDB" id="6779410at2759"/>